<dbReference type="EMBL" id="CAFBMR010000038">
    <property type="protein sequence ID" value="CAB4914999.1"/>
    <property type="molecule type" value="Genomic_DNA"/>
</dbReference>
<evidence type="ECO:0000256" key="1">
    <source>
        <dbReference type="ARBA" id="ARBA00006484"/>
    </source>
</evidence>
<dbReference type="PANTHER" id="PTHR24321">
    <property type="entry name" value="DEHYDROGENASES, SHORT CHAIN"/>
    <property type="match status" value="1"/>
</dbReference>
<organism evidence="3">
    <name type="scientific">freshwater metagenome</name>
    <dbReference type="NCBI Taxonomy" id="449393"/>
    <lineage>
        <taxon>unclassified sequences</taxon>
        <taxon>metagenomes</taxon>
        <taxon>ecological metagenomes</taxon>
    </lineage>
</organism>
<protein>
    <submittedName>
        <fullName evidence="3">Unannotated protein</fullName>
    </submittedName>
</protein>
<evidence type="ECO:0000313" key="3">
    <source>
        <dbReference type="EMBL" id="CAB4914999.1"/>
    </source>
</evidence>
<dbReference type="PRINTS" id="PR00080">
    <property type="entry name" value="SDRFAMILY"/>
</dbReference>
<dbReference type="Pfam" id="PF13561">
    <property type="entry name" value="adh_short_C2"/>
    <property type="match status" value="1"/>
</dbReference>
<proteinExistence type="inferred from homology"/>
<dbReference type="CDD" id="cd05233">
    <property type="entry name" value="SDR_c"/>
    <property type="match status" value="1"/>
</dbReference>
<dbReference type="GO" id="GO:0016491">
    <property type="term" value="F:oxidoreductase activity"/>
    <property type="evidence" value="ECO:0007669"/>
    <property type="project" value="UniProtKB-KW"/>
</dbReference>
<dbReference type="PANTHER" id="PTHR24321:SF8">
    <property type="entry name" value="ESTRADIOL 17-BETA-DEHYDROGENASE 8-RELATED"/>
    <property type="match status" value="1"/>
</dbReference>
<accession>A0A6J7HH70</accession>
<sequence length="244" mass="25429">MTGARVAIVTGAGSGIGAASAVRLAEDGPVVACDIDDVGGQRTVDRIRAAGGTAIYVHLDVASESEWISIVSKTIETYGRIDSLVNNAGIGDWDPIETEDLAVYQRVVDVNQTGTWLGMKHCAKWLKEAGDGAVVNISSIFGVSGGFGGVSPGYHASKGAVRTLTKAAAIGWAKDGVRVNSIHPGVILTNLNKDMDMDQLQAITPFRRLGQPEDIAEAVAFLCSTRAGFITGAELNVDGGFLAQ</sequence>
<comment type="similarity">
    <text evidence="1">Belongs to the short-chain dehydrogenases/reductases (SDR) family.</text>
</comment>
<dbReference type="InterPro" id="IPR036291">
    <property type="entry name" value="NAD(P)-bd_dom_sf"/>
</dbReference>
<dbReference type="SUPFAM" id="SSF51735">
    <property type="entry name" value="NAD(P)-binding Rossmann-fold domains"/>
    <property type="match status" value="1"/>
</dbReference>
<dbReference type="AlphaFoldDB" id="A0A6J7HH70"/>
<reference evidence="3" key="1">
    <citation type="submission" date="2020-05" db="EMBL/GenBank/DDBJ databases">
        <authorList>
            <person name="Chiriac C."/>
            <person name="Salcher M."/>
            <person name="Ghai R."/>
            <person name="Kavagutti S V."/>
        </authorList>
    </citation>
    <scope>NUCLEOTIDE SEQUENCE</scope>
</reference>
<dbReference type="PRINTS" id="PR00081">
    <property type="entry name" value="GDHRDH"/>
</dbReference>
<dbReference type="FunFam" id="3.40.50.720:FF:000084">
    <property type="entry name" value="Short-chain dehydrogenase reductase"/>
    <property type="match status" value="1"/>
</dbReference>
<evidence type="ECO:0000256" key="2">
    <source>
        <dbReference type="ARBA" id="ARBA00023002"/>
    </source>
</evidence>
<keyword evidence="2" id="KW-0560">Oxidoreductase</keyword>
<gene>
    <name evidence="3" type="ORF">UFOPK3610_01061</name>
</gene>
<name>A0A6J7HH70_9ZZZZ</name>
<dbReference type="Gene3D" id="3.40.50.720">
    <property type="entry name" value="NAD(P)-binding Rossmann-like Domain"/>
    <property type="match status" value="1"/>
</dbReference>
<dbReference type="InterPro" id="IPR002347">
    <property type="entry name" value="SDR_fam"/>
</dbReference>